<comment type="caution">
    <text evidence="2">The sequence shown here is derived from an EMBL/GenBank/DDBJ whole genome shotgun (WGS) entry which is preliminary data.</text>
</comment>
<feature type="compositionally biased region" description="Basic and acidic residues" evidence="1">
    <location>
        <begin position="11"/>
        <end position="20"/>
    </location>
</feature>
<name>A0A928VXB6_9CYAN</name>
<dbReference type="Proteomes" id="UP000621799">
    <property type="component" value="Unassembled WGS sequence"/>
</dbReference>
<dbReference type="EMBL" id="JADEXN010000139">
    <property type="protein sequence ID" value="MBE9040998.1"/>
    <property type="molecule type" value="Genomic_DNA"/>
</dbReference>
<protein>
    <submittedName>
        <fullName evidence="2">Uncharacterized protein</fullName>
    </submittedName>
</protein>
<feature type="region of interest" description="Disordered" evidence="1">
    <location>
        <begin position="1"/>
        <end position="96"/>
    </location>
</feature>
<gene>
    <name evidence="2" type="ORF">IQ235_09420</name>
</gene>
<proteinExistence type="predicted"/>
<reference evidence="2" key="1">
    <citation type="submission" date="2020-10" db="EMBL/GenBank/DDBJ databases">
        <authorList>
            <person name="Castelo-Branco R."/>
            <person name="Eusebio N."/>
            <person name="Adriana R."/>
            <person name="Vieira A."/>
            <person name="Brugerolle De Fraissinette N."/>
            <person name="Rezende De Castro R."/>
            <person name="Schneider M.P."/>
            <person name="Vasconcelos V."/>
            <person name="Leao P.N."/>
        </authorList>
    </citation>
    <scope>NUCLEOTIDE SEQUENCE</scope>
    <source>
        <strain evidence="2">LEGE 11467</strain>
    </source>
</reference>
<feature type="compositionally biased region" description="Basic residues" evidence="1">
    <location>
        <begin position="24"/>
        <end position="34"/>
    </location>
</feature>
<feature type="compositionally biased region" description="Polar residues" evidence="1">
    <location>
        <begin position="52"/>
        <end position="64"/>
    </location>
</feature>
<sequence>MPAKKSVSKTAAERAKKAVDKVNSGRKSKSKSTKSKSSAIANTPQGRELTVNGLSDLTPDNVSESVPAFEPTNYNISDPLAPSESMPRVTDEQHDRNRLIYKETQNALDSVGLAMDTSKKRFETIGKQAKAIGAGIDAATTINETKGKAVKYRTSEELLEQEFLKLDIAGRQTTTATQVRDYAYTSLDEDIEQARIRSEIAAAKSNKLESDLKALTSGLSLPPAQ</sequence>
<dbReference type="RefSeq" id="WP_264321228.1">
    <property type="nucleotide sequence ID" value="NZ_JADEXN010000139.1"/>
</dbReference>
<keyword evidence="3" id="KW-1185">Reference proteome</keyword>
<accession>A0A928VXB6</accession>
<evidence type="ECO:0000256" key="1">
    <source>
        <dbReference type="SAM" id="MobiDB-lite"/>
    </source>
</evidence>
<dbReference type="AlphaFoldDB" id="A0A928VXB6"/>
<evidence type="ECO:0000313" key="2">
    <source>
        <dbReference type="EMBL" id="MBE9040998.1"/>
    </source>
</evidence>
<organism evidence="2 3">
    <name type="scientific">Zarconia navalis LEGE 11467</name>
    <dbReference type="NCBI Taxonomy" id="1828826"/>
    <lineage>
        <taxon>Bacteria</taxon>
        <taxon>Bacillati</taxon>
        <taxon>Cyanobacteriota</taxon>
        <taxon>Cyanophyceae</taxon>
        <taxon>Oscillatoriophycideae</taxon>
        <taxon>Oscillatoriales</taxon>
        <taxon>Oscillatoriales incertae sedis</taxon>
        <taxon>Zarconia</taxon>
        <taxon>Zarconia navalis</taxon>
    </lineage>
</organism>
<evidence type="ECO:0000313" key="3">
    <source>
        <dbReference type="Proteomes" id="UP000621799"/>
    </source>
</evidence>